<name>A0A433LG97_9GAMM</name>
<accession>A0A433LG97</accession>
<dbReference type="EMBL" id="RZHD01000003">
    <property type="protein sequence ID" value="RUR48821.1"/>
    <property type="molecule type" value="Genomic_DNA"/>
</dbReference>
<sequence length="75" mass="8533">MMGSEIRWGWVDRDGCAQTKTYATAEAAIEEMNRRQGEELAYEKHAEVGYRLARVKVTVEVLAVMTPMNELEAKL</sequence>
<gene>
    <name evidence="1" type="ORF">ELY37_02930</name>
</gene>
<organism evidence="1 2">
    <name type="scientific">Vreelandella populi</name>
    <dbReference type="NCBI Taxonomy" id="2498858"/>
    <lineage>
        <taxon>Bacteria</taxon>
        <taxon>Pseudomonadati</taxon>
        <taxon>Pseudomonadota</taxon>
        <taxon>Gammaproteobacteria</taxon>
        <taxon>Oceanospirillales</taxon>
        <taxon>Halomonadaceae</taxon>
        <taxon>Vreelandella</taxon>
    </lineage>
</organism>
<evidence type="ECO:0000313" key="2">
    <source>
        <dbReference type="Proteomes" id="UP000286912"/>
    </source>
</evidence>
<proteinExistence type="predicted"/>
<dbReference type="Proteomes" id="UP000286912">
    <property type="component" value="Unassembled WGS sequence"/>
</dbReference>
<comment type="caution">
    <text evidence="1">The sequence shown here is derived from an EMBL/GenBank/DDBJ whole genome shotgun (WGS) entry which is preliminary data.</text>
</comment>
<keyword evidence="2" id="KW-1185">Reference proteome</keyword>
<dbReference type="RefSeq" id="WP_126981485.1">
    <property type="nucleotide sequence ID" value="NZ_RZHD01000003.1"/>
</dbReference>
<evidence type="ECO:0000313" key="1">
    <source>
        <dbReference type="EMBL" id="RUR48821.1"/>
    </source>
</evidence>
<reference evidence="1 2" key="1">
    <citation type="submission" date="2018-12" db="EMBL/GenBank/DDBJ databases">
        <title>three novel Halomonas strain isolated from plants.</title>
        <authorList>
            <person name="Sun C."/>
        </authorList>
    </citation>
    <scope>NUCLEOTIDE SEQUENCE [LARGE SCALE GENOMIC DNA]</scope>
    <source>
        <strain evidence="1 2">RC</strain>
    </source>
</reference>
<dbReference type="AlphaFoldDB" id="A0A433LG97"/>
<protein>
    <submittedName>
        <fullName evidence="1">Uncharacterized protein</fullName>
    </submittedName>
</protein>